<dbReference type="Ensembl" id="ENSGEVT00005011651.1">
    <property type="protein sequence ID" value="ENSGEVP00005011126.1"/>
    <property type="gene ID" value="ENSGEVG00005007850.1"/>
</dbReference>
<protein>
    <recommendedName>
        <fullName evidence="4">DUF4939 domain-containing protein</fullName>
    </recommendedName>
</protein>
<evidence type="ECO:0000313" key="2">
    <source>
        <dbReference type="Ensembl" id="ENSGEVP00005011126.1"/>
    </source>
</evidence>
<keyword evidence="1" id="KW-1133">Transmembrane helix</keyword>
<proteinExistence type="predicted"/>
<name>A0A8C4Y0V0_9SAUR</name>
<dbReference type="AlphaFoldDB" id="A0A8C4Y0V0"/>
<evidence type="ECO:0008006" key="4">
    <source>
        <dbReference type="Google" id="ProtNLM"/>
    </source>
</evidence>
<reference evidence="2" key="2">
    <citation type="submission" date="2025-09" db="UniProtKB">
        <authorList>
            <consortium name="Ensembl"/>
        </authorList>
    </citation>
    <scope>IDENTIFICATION</scope>
</reference>
<keyword evidence="1" id="KW-0472">Membrane</keyword>
<organism evidence="2 3">
    <name type="scientific">Gopherus evgoodei</name>
    <name type="common">Goodes thornscrub tortoise</name>
    <dbReference type="NCBI Taxonomy" id="1825980"/>
    <lineage>
        <taxon>Eukaryota</taxon>
        <taxon>Metazoa</taxon>
        <taxon>Chordata</taxon>
        <taxon>Craniata</taxon>
        <taxon>Vertebrata</taxon>
        <taxon>Euteleostomi</taxon>
        <taxon>Archelosauria</taxon>
        <taxon>Testudinata</taxon>
        <taxon>Testudines</taxon>
        <taxon>Cryptodira</taxon>
        <taxon>Durocryptodira</taxon>
        <taxon>Testudinoidea</taxon>
        <taxon>Testudinidae</taxon>
        <taxon>Gopherus</taxon>
    </lineage>
</organism>
<dbReference type="Proteomes" id="UP000694390">
    <property type="component" value="Unassembled WGS sequence"/>
</dbReference>
<accession>A0A8C4Y0V0</accession>
<keyword evidence="1" id="KW-0812">Transmembrane</keyword>
<sequence length="98" mass="11156">TDRRTRLAMCRFSAFAWVGSLPSEQDPAVPLPKLFDGNHQRVRKFLSQFPLFFFPLARVGLVISLLAGKALDWASPMLEQDSQEGTICFTHTEWEETV</sequence>
<feature type="transmembrane region" description="Helical" evidence="1">
    <location>
        <begin position="49"/>
        <end position="68"/>
    </location>
</feature>
<reference evidence="2" key="1">
    <citation type="submission" date="2025-08" db="UniProtKB">
        <authorList>
            <consortium name="Ensembl"/>
        </authorList>
    </citation>
    <scope>IDENTIFICATION</scope>
</reference>
<evidence type="ECO:0000256" key="1">
    <source>
        <dbReference type="SAM" id="Phobius"/>
    </source>
</evidence>
<dbReference type="OrthoDB" id="9445845at2759"/>
<evidence type="ECO:0000313" key="3">
    <source>
        <dbReference type="Proteomes" id="UP000694390"/>
    </source>
</evidence>
<keyword evidence="3" id="KW-1185">Reference proteome</keyword>